<dbReference type="AlphaFoldDB" id="A0A1S7RLZ1"/>
<reference evidence="2 3" key="1">
    <citation type="submission" date="2016-01" db="EMBL/GenBank/DDBJ databases">
        <authorList>
            <person name="Oliw E.H."/>
        </authorList>
    </citation>
    <scope>NUCLEOTIDE SEQUENCE [LARGE SCALE GENOMIC DNA]</scope>
    <source>
        <strain evidence="2 3">Kerr 14</strain>
    </source>
</reference>
<evidence type="ECO:0000256" key="1">
    <source>
        <dbReference type="SAM" id="MobiDB-lite"/>
    </source>
</evidence>
<proteinExistence type="predicted"/>
<evidence type="ECO:0000313" key="3">
    <source>
        <dbReference type="Proteomes" id="UP000191897"/>
    </source>
</evidence>
<gene>
    <name evidence="2" type="ORF">AGR4C_Lc40188</name>
</gene>
<sequence length="106" mass="12045">MRLAAAPASSPVFETLRNKKSYLFSVIYKISPESLKKIDEAIVFLLSNPVKIYPERKTGRRKQYAPPDMQDRFRGKSGKAGAQGRAAGDNGDRRFIRRAYFCSDRD</sequence>
<protein>
    <submittedName>
        <fullName evidence="2">Uncharacterized protein</fullName>
    </submittedName>
</protein>
<organism evidence="2 3">
    <name type="scientific">Agrobacterium tumefaciens str. Kerr 14</name>
    <dbReference type="NCBI Taxonomy" id="1183424"/>
    <lineage>
        <taxon>Bacteria</taxon>
        <taxon>Pseudomonadati</taxon>
        <taxon>Pseudomonadota</taxon>
        <taxon>Alphaproteobacteria</taxon>
        <taxon>Hyphomicrobiales</taxon>
        <taxon>Rhizobiaceae</taxon>
        <taxon>Rhizobium/Agrobacterium group</taxon>
        <taxon>Agrobacterium</taxon>
        <taxon>Agrobacterium tumefaciens complex</taxon>
    </lineage>
</organism>
<evidence type="ECO:0000313" key="2">
    <source>
        <dbReference type="EMBL" id="CUX54550.1"/>
    </source>
</evidence>
<dbReference type="EMBL" id="FBWC01000026">
    <property type="protein sequence ID" value="CUX54550.1"/>
    <property type="molecule type" value="Genomic_DNA"/>
</dbReference>
<dbReference type="Proteomes" id="UP000191897">
    <property type="component" value="Unassembled WGS sequence"/>
</dbReference>
<accession>A0A1S7RLZ1</accession>
<name>A0A1S7RLZ1_AGRTU</name>
<feature type="region of interest" description="Disordered" evidence="1">
    <location>
        <begin position="57"/>
        <end position="91"/>
    </location>
</feature>